<dbReference type="SUPFAM" id="SSF52266">
    <property type="entry name" value="SGNH hydrolase"/>
    <property type="match status" value="1"/>
</dbReference>
<proteinExistence type="predicted"/>
<reference evidence="2 3" key="1">
    <citation type="submission" date="2022-12" db="EMBL/GenBank/DDBJ databases">
        <title>Chromosome-level genome of Tegillarca granosa.</title>
        <authorList>
            <person name="Kim J."/>
        </authorList>
    </citation>
    <scope>NUCLEOTIDE SEQUENCE [LARGE SCALE GENOMIC DNA]</scope>
    <source>
        <strain evidence="2">Teg-2019</strain>
        <tissue evidence="2">Adductor muscle</tissue>
    </source>
</reference>
<feature type="domain" description="Reverse transcriptase" evidence="1">
    <location>
        <begin position="1"/>
        <end position="133"/>
    </location>
</feature>
<organism evidence="2 3">
    <name type="scientific">Tegillarca granosa</name>
    <name type="common">Malaysian cockle</name>
    <name type="synonym">Anadara granosa</name>
    <dbReference type="NCBI Taxonomy" id="220873"/>
    <lineage>
        <taxon>Eukaryota</taxon>
        <taxon>Metazoa</taxon>
        <taxon>Spiralia</taxon>
        <taxon>Lophotrochozoa</taxon>
        <taxon>Mollusca</taxon>
        <taxon>Bivalvia</taxon>
        <taxon>Autobranchia</taxon>
        <taxon>Pteriomorphia</taxon>
        <taxon>Arcoida</taxon>
        <taxon>Arcoidea</taxon>
        <taxon>Arcidae</taxon>
        <taxon>Tegillarca</taxon>
    </lineage>
</organism>
<keyword evidence="3" id="KW-1185">Reference proteome</keyword>
<dbReference type="InterPro" id="IPR036514">
    <property type="entry name" value="SGNH_hydro_sf"/>
</dbReference>
<dbReference type="Pfam" id="PF00078">
    <property type="entry name" value="RVT_1"/>
    <property type="match status" value="1"/>
</dbReference>
<sequence>MLAQLGPGALAARLDIKSAFRLLPIHPSDIELIGFKIDNYYFIDKCLPFGCSISCSLFEKFSTFLQWLFIFRSRCDNIVHYLDDFILAGTADSNDCKHLMKCFTDICFEIGVPLAHDKTIGPTPVLVFLGLEINTIEMNVKIPFEKLNTLKQLLLCLLNKKKTTLKELQSVVSLLNFCTRAIPPARAFNRRFYDAMVGLSKPFHRIRINLQMKEDIQIWLTFLELFNGIVSYDTSKWISDFEINHFTDSAGGSKFGCSAIFGTHWSYIQWPRSWHNKPILKDVTFLELGNASSTIRTYISAIAYQCKIKNVNDVTQSFIIKKMLTGLRHIDKRIDTRMPITLDILENLLKFLPVICFSSYESVMFTALFTLAFSGFVRIGELVANSIRDQGHSLLNFNIRFVSFIKSLEIVIPHSKTDQSGLGYTFSGYHTDVLIMGSSLVKYAFVRASESSFGKNLELERQNISVLWQGKGGMKWSEVQCKIRHSLKFIDPPNFIILHCGGNDIGECKSKFIYEILLNTKVIWSQILPRLKWRHETTHAAVEKIRRRINSKIATFVLKNGGYYIRYPEIIEQNPRIQQALQRFMLSNIKVSPSSNESGPWLFNPVHSLR</sequence>
<dbReference type="Gene3D" id="3.40.50.1110">
    <property type="entry name" value="SGNH hydrolase"/>
    <property type="match status" value="1"/>
</dbReference>
<dbReference type="SUPFAM" id="SSF56672">
    <property type="entry name" value="DNA/RNA polymerases"/>
    <property type="match status" value="1"/>
</dbReference>
<dbReference type="InterPro" id="IPR052055">
    <property type="entry name" value="Hepadnavirus_pol/RT"/>
</dbReference>
<accession>A0ABQ9EUS9</accession>
<dbReference type="EMBL" id="JARBDR010000793">
    <property type="protein sequence ID" value="KAJ8307155.1"/>
    <property type="molecule type" value="Genomic_DNA"/>
</dbReference>
<dbReference type="PROSITE" id="PS50878">
    <property type="entry name" value="RT_POL"/>
    <property type="match status" value="1"/>
</dbReference>
<name>A0ABQ9EUS9_TEGGR</name>
<evidence type="ECO:0000259" key="1">
    <source>
        <dbReference type="PROSITE" id="PS50878"/>
    </source>
</evidence>
<dbReference type="InterPro" id="IPR043502">
    <property type="entry name" value="DNA/RNA_pol_sf"/>
</dbReference>
<comment type="caution">
    <text evidence="2">The sequence shown here is derived from an EMBL/GenBank/DDBJ whole genome shotgun (WGS) entry which is preliminary data.</text>
</comment>
<dbReference type="PANTHER" id="PTHR33050:SF8">
    <property type="entry name" value="REVERSE TRANSCRIPTASE DOMAIN-CONTAINING PROTEIN"/>
    <property type="match status" value="1"/>
</dbReference>
<dbReference type="Proteomes" id="UP001217089">
    <property type="component" value="Unassembled WGS sequence"/>
</dbReference>
<dbReference type="InterPro" id="IPR000477">
    <property type="entry name" value="RT_dom"/>
</dbReference>
<evidence type="ECO:0000313" key="3">
    <source>
        <dbReference type="Proteomes" id="UP001217089"/>
    </source>
</evidence>
<dbReference type="PANTHER" id="PTHR33050">
    <property type="entry name" value="REVERSE TRANSCRIPTASE DOMAIN-CONTAINING PROTEIN"/>
    <property type="match status" value="1"/>
</dbReference>
<gene>
    <name evidence="2" type="ORF">KUTeg_015239</name>
</gene>
<protein>
    <recommendedName>
        <fullName evidence="1">Reverse transcriptase domain-containing protein</fullName>
    </recommendedName>
</protein>
<evidence type="ECO:0000313" key="2">
    <source>
        <dbReference type="EMBL" id="KAJ8307155.1"/>
    </source>
</evidence>